<accession>A0A0A9GMA2</accession>
<evidence type="ECO:0000313" key="1">
    <source>
        <dbReference type="EMBL" id="JAE21818.1"/>
    </source>
</evidence>
<dbReference type="AlphaFoldDB" id="A0A0A9GMA2"/>
<protein>
    <submittedName>
        <fullName evidence="1">Uncharacterized protein</fullName>
    </submittedName>
</protein>
<reference evidence="1" key="2">
    <citation type="journal article" date="2015" name="Data Brief">
        <title>Shoot transcriptome of the giant reed, Arundo donax.</title>
        <authorList>
            <person name="Barrero R.A."/>
            <person name="Guerrero F.D."/>
            <person name="Moolhuijzen P."/>
            <person name="Goolsby J.A."/>
            <person name="Tidwell J."/>
            <person name="Bellgard S.E."/>
            <person name="Bellgard M.I."/>
        </authorList>
    </citation>
    <scope>NUCLEOTIDE SEQUENCE</scope>
    <source>
        <tissue evidence="1">Shoot tissue taken approximately 20 cm above the soil surface</tissue>
    </source>
</reference>
<organism evidence="1">
    <name type="scientific">Arundo donax</name>
    <name type="common">Giant reed</name>
    <name type="synonym">Donax arundinaceus</name>
    <dbReference type="NCBI Taxonomy" id="35708"/>
    <lineage>
        <taxon>Eukaryota</taxon>
        <taxon>Viridiplantae</taxon>
        <taxon>Streptophyta</taxon>
        <taxon>Embryophyta</taxon>
        <taxon>Tracheophyta</taxon>
        <taxon>Spermatophyta</taxon>
        <taxon>Magnoliopsida</taxon>
        <taxon>Liliopsida</taxon>
        <taxon>Poales</taxon>
        <taxon>Poaceae</taxon>
        <taxon>PACMAD clade</taxon>
        <taxon>Arundinoideae</taxon>
        <taxon>Arundineae</taxon>
        <taxon>Arundo</taxon>
    </lineage>
</organism>
<dbReference type="EMBL" id="GBRH01176078">
    <property type="protein sequence ID" value="JAE21818.1"/>
    <property type="molecule type" value="Transcribed_RNA"/>
</dbReference>
<sequence>MINDFLGNLALWLLTKWSQWKSGWPVDVRQRCHILLLGFTCFGVVMTSVNGKVGVVCVANTRCDTTKPVIRSMDSILSEYSAQNSIRCICPTSPNHICWIDVFYISWNTDVLEMLLNLLLHVDTKVTKYHIS</sequence>
<name>A0A0A9GMA2_ARUDO</name>
<reference evidence="1" key="1">
    <citation type="submission" date="2014-09" db="EMBL/GenBank/DDBJ databases">
        <authorList>
            <person name="Magalhaes I.L.F."/>
            <person name="Oliveira U."/>
            <person name="Santos F.R."/>
            <person name="Vidigal T.H.D.A."/>
            <person name="Brescovit A.D."/>
            <person name="Santos A.J."/>
        </authorList>
    </citation>
    <scope>NUCLEOTIDE SEQUENCE</scope>
    <source>
        <tissue evidence="1">Shoot tissue taken approximately 20 cm above the soil surface</tissue>
    </source>
</reference>
<proteinExistence type="predicted"/>